<evidence type="ECO:0000256" key="1">
    <source>
        <dbReference type="SAM" id="MobiDB-lite"/>
    </source>
</evidence>
<dbReference type="EMBL" id="WUUU01000037">
    <property type="protein sequence ID" value="MXR20312.1"/>
    <property type="molecule type" value="Genomic_DNA"/>
</dbReference>
<proteinExistence type="predicted"/>
<reference evidence="3 4" key="1">
    <citation type="submission" date="2019-12" db="EMBL/GenBank/DDBJ databases">
        <title>Isolation and characterization of three novel carbon monoxide-oxidizing members of Halobacteria from salione crusts and soils.</title>
        <authorList>
            <person name="Myers M.R."/>
            <person name="King G.M."/>
        </authorList>
    </citation>
    <scope>NUCLEOTIDE SEQUENCE [LARGE SCALE GENOMIC DNA]</scope>
    <source>
        <strain evidence="3 4">PCN9</strain>
    </source>
</reference>
<dbReference type="PROSITE" id="PS00028">
    <property type="entry name" value="ZINC_FINGER_C2H2_1"/>
    <property type="match status" value="1"/>
</dbReference>
<dbReference type="InterPro" id="IPR013087">
    <property type="entry name" value="Znf_C2H2_type"/>
</dbReference>
<dbReference type="AlphaFoldDB" id="A0A6B0SMW4"/>
<feature type="domain" description="C2H2-type" evidence="2">
    <location>
        <begin position="20"/>
        <end position="40"/>
    </location>
</feature>
<sequence length="67" mass="7496">MSLTTDTYAQGRVVNILTGCPACGYEFSPNERRYKHLGEHEPEDFGLDPLGVVDDRHDEPLFGGDRT</sequence>
<dbReference type="RefSeq" id="WP_159525866.1">
    <property type="nucleotide sequence ID" value="NZ_WUUU01000037.1"/>
</dbReference>
<feature type="region of interest" description="Disordered" evidence="1">
    <location>
        <begin position="45"/>
        <end position="67"/>
    </location>
</feature>
<name>A0A6B0SMW4_9EURY</name>
<evidence type="ECO:0000313" key="4">
    <source>
        <dbReference type="Proteomes" id="UP000471521"/>
    </source>
</evidence>
<keyword evidence="4" id="KW-1185">Reference proteome</keyword>
<dbReference type="Proteomes" id="UP000471521">
    <property type="component" value="Unassembled WGS sequence"/>
</dbReference>
<organism evidence="3 4">
    <name type="scientific">Halobacterium bonnevillei</name>
    <dbReference type="NCBI Taxonomy" id="2692200"/>
    <lineage>
        <taxon>Archaea</taxon>
        <taxon>Methanobacteriati</taxon>
        <taxon>Methanobacteriota</taxon>
        <taxon>Stenosarchaea group</taxon>
        <taxon>Halobacteria</taxon>
        <taxon>Halobacteriales</taxon>
        <taxon>Halobacteriaceae</taxon>
        <taxon>Halobacterium</taxon>
    </lineage>
</organism>
<evidence type="ECO:0000313" key="3">
    <source>
        <dbReference type="EMBL" id="MXR20312.1"/>
    </source>
</evidence>
<feature type="compositionally biased region" description="Basic and acidic residues" evidence="1">
    <location>
        <begin position="53"/>
        <end position="67"/>
    </location>
</feature>
<dbReference type="OrthoDB" id="250863at2157"/>
<accession>A0A6B0SMW4</accession>
<evidence type="ECO:0000259" key="2">
    <source>
        <dbReference type="PROSITE" id="PS00028"/>
    </source>
</evidence>
<comment type="caution">
    <text evidence="3">The sequence shown here is derived from an EMBL/GenBank/DDBJ whole genome shotgun (WGS) entry which is preliminary data.</text>
</comment>
<gene>
    <name evidence="3" type="ORF">GRX66_06730</name>
</gene>
<protein>
    <recommendedName>
        <fullName evidence="2">C2H2-type domain-containing protein</fullName>
    </recommendedName>
</protein>